<dbReference type="InterPro" id="IPR006076">
    <property type="entry name" value="FAD-dep_OxRdtase"/>
</dbReference>
<keyword evidence="4" id="KW-1185">Reference proteome</keyword>
<gene>
    <name evidence="3" type="ORF">SAMN02745673_02898</name>
</gene>
<dbReference type="Gene3D" id="3.30.9.10">
    <property type="entry name" value="D-Amino Acid Oxidase, subunit A, domain 2"/>
    <property type="match status" value="1"/>
</dbReference>
<sequence length="376" mass="39426">MATSSSGSEPDTDVIVVGGGIAGVSIAAELAARRRVVLLERETELARHATGRSAAVFSESYGGAEIRALTRAGRRDYEEAETEAPLLRPRPVLWITDSQGREKLDAAVASTPGLRPLDPADALRLCPVLRPDGLHTAVEPDARDIDVAALHAHYLRRLRALGGRVRSGTGLQSAERVAGRWEVDCGGTRLRADVIVDAAGAWADDVARRCGASPLGLTPLRRTAALARPGAVGIDPSWPMVVDADETFYFRPEGVGVLLSPADETPTEPSDARPEDVDVALALERVNAATTLGLRAIHTAWAGLRTFAPDRVPVIGHDPAVPGFFWCAGQGGYGIQTAPAAARLGAALLLGAPVPADILDQGLDPERLGPGRFGGA</sequence>
<dbReference type="Pfam" id="PF01266">
    <property type="entry name" value="DAO"/>
    <property type="match status" value="1"/>
</dbReference>
<dbReference type="Gene3D" id="3.50.50.60">
    <property type="entry name" value="FAD/NAD(P)-binding domain"/>
    <property type="match status" value="1"/>
</dbReference>
<evidence type="ECO:0000259" key="2">
    <source>
        <dbReference type="Pfam" id="PF01266"/>
    </source>
</evidence>
<accession>A0A1T4RRG1</accession>
<evidence type="ECO:0000313" key="3">
    <source>
        <dbReference type="EMBL" id="SKA18358.1"/>
    </source>
</evidence>
<keyword evidence="1" id="KW-0560">Oxidoreductase</keyword>
<dbReference type="InterPro" id="IPR036188">
    <property type="entry name" value="FAD/NAD-bd_sf"/>
</dbReference>
<dbReference type="SUPFAM" id="SSF51905">
    <property type="entry name" value="FAD/NAD(P)-binding domain"/>
    <property type="match status" value="1"/>
</dbReference>
<proteinExistence type="predicted"/>
<dbReference type="GO" id="GO:0005737">
    <property type="term" value="C:cytoplasm"/>
    <property type="evidence" value="ECO:0007669"/>
    <property type="project" value="TreeGrafter"/>
</dbReference>
<dbReference type="PANTHER" id="PTHR13847">
    <property type="entry name" value="SARCOSINE DEHYDROGENASE-RELATED"/>
    <property type="match status" value="1"/>
</dbReference>
<dbReference type="OrthoDB" id="9806257at2"/>
<dbReference type="STRING" id="1122192.SAMN02745673_02898"/>
<dbReference type="EMBL" id="FUWS01000007">
    <property type="protein sequence ID" value="SKA18358.1"/>
    <property type="molecule type" value="Genomic_DNA"/>
</dbReference>
<dbReference type="AlphaFoldDB" id="A0A1T4RRG1"/>
<protein>
    <submittedName>
        <fullName evidence="3">Glycine/D-amino acid oxidase</fullName>
    </submittedName>
</protein>
<evidence type="ECO:0000256" key="1">
    <source>
        <dbReference type="ARBA" id="ARBA00023002"/>
    </source>
</evidence>
<dbReference type="Proteomes" id="UP000190637">
    <property type="component" value="Unassembled WGS sequence"/>
</dbReference>
<name>A0A1T4RRG1_9ACTN</name>
<reference evidence="3 4" key="1">
    <citation type="submission" date="2017-02" db="EMBL/GenBank/DDBJ databases">
        <authorList>
            <person name="Peterson S.W."/>
        </authorList>
    </citation>
    <scope>NUCLEOTIDE SEQUENCE [LARGE SCALE GENOMIC DNA]</scope>
    <source>
        <strain evidence="3 4">DSM 45154</strain>
    </source>
</reference>
<dbReference type="RefSeq" id="WP_078762201.1">
    <property type="nucleotide sequence ID" value="NZ_FUWS01000007.1"/>
</dbReference>
<dbReference type="GO" id="GO:0016491">
    <property type="term" value="F:oxidoreductase activity"/>
    <property type="evidence" value="ECO:0007669"/>
    <property type="project" value="UniProtKB-KW"/>
</dbReference>
<organism evidence="3 4">
    <name type="scientific">Marinactinospora thermotolerans DSM 45154</name>
    <dbReference type="NCBI Taxonomy" id="1122192"/>
    <lineage>
        <taxon>Bacteria</taxon>
        <taxon>Bacillati</taxon>
        <taxon>Actinomycetota</taxon>
        <taxon>Actinomycetes</taxon>
        <taxon>Streptosporangiales</taxon>
        <taxon>Nocardiopsidaceae</taxon>
        <taxon>Marinactinospora</taxon>
    </lineage>
</organism>
<feature type="domain" description="FAD dependent oxidoreductase" evidence="2">
    <location>
        <begin position="13"/>
        <end position="347"/>
    </location>
</feature>
<evidence type="ECO:0000313" key="4">
    <source>
        <dbReference type="Proteomes" id="UP000190637"/>
    </source>
</evidence>
<dbReference type="PANTHER" id="PTHR13847:SF287">
    <property type="entry name" value="FAD-DEPENDENT OXIDOREDUCTASE DOMAIN-CONTAINING PROTEIN 1"/>
    <property type="match status" value="1"/>
</dbReference>